<keyword evidence="18" id="KW-1185">Reference proteome</keyword>
<evidence type="ECO:0000256" key="4">
    <source>
        <dbReference type="ARBA" id="ARBA00022741"/>
    </source>
</evidence>
<keyword evidence="3" id="KW-0808">Transferase</keyword>
<dbReference type="STRING" id="94237.ENSMMOP00000015587"/>
<evidence type="ECO:0000256" key="5">
    <source>
        <dbReference type="ARBA" id="ARBA00022777"/>
    </source>
</evidence>
<dbReference type="AlphaFoldDB" id="A0A3Q3WT34"/>
<dbReference type="EC" id="2.7.4.14" evidence="13"/>
<protein>
    <recommendedName>
        <fullName evidence="14">UMP-CMP kinase 2, mitochondrial</fullName>
        <ecNumber evidence="13">2.7.4.14</ecNumber>
    </recommendedName>
    <alternativeName>
        <fullName evidence="15">Nucleoside-diphosphate kinase</fullName>
    </alternativeName>
</protein>
<dbReference type="GO" id="GO:0005524">
    <property type="term" value="F:ATP binding"/>
    <property type="evidence" value="ECO:0007669"/>
    <property type="project" value="UniProtKB-KW"/>
</dbReference>
<keyword evidence="7" id="KW-0809">Transit peptide</keyword>
<evidence type="ECO:0000256" key="2">
    <source>
        <dbReference type="ARBA" id="ARBA00009776"/>
    </source>
</evidence>
<proteinExistence type="inferred from homology"/>
<dbReference type="GO" id="GO:0006233">
    <property type="term" value="P:dTDP biosynthetic process"/>
    <property type="evidence" value="ECO:0007669"/>
    <property type="project" value="TreeGrafter"/>
</dbReference>
<dbReference type="Ensembl" id="ENSMMOT00000015843.1">
    <property type="protein sequence ID" value="ENSMMOP00000015587.1"/>
    <property type="gene ID" value="ENSMMOG00000011888.1"/>
</dbReference>
<reference evidence="17" key="1">
    <citation type="submission" date="2025-08" db="UniProtKB">
        <authorList>
            <consortium name="Ensembl"/>
        </authorList>
    </citation>
    <scope>IDENTIFICATION</scope>
</reference>
<comment type="catalytic activity">
    <reaction evidence="11">
        <text>CMP + ATP = CDP + ADP</text>
        <dbReference type="Rhea" id="RHEA:11600"/>
        <dbReference type="ChEBI" id="CHEBI:30616"/>
        <dbReference type="ChEBI" id="CHEBI:58069"/>
        <dbReference type="ChEBI" id="CHEBI:60377"/>
        <dbReference type="ChEBI" id="CHEBI:456216"/>
        <dbReference type="EC" id="2.7.4.14"/>
    </reaction>
</comment>
<dbReference type="InterPro" id="IPR027417">
    <property type="entry name" value="P-loop_NTPase"/>
</dbReference>
<dbReference type="PANTHER" id="PTHR10344">
    <property type="entry name" value="THYMIDYLATE KINASE"/>
    <property type="match status" value="1"/>
</dbReference>
<dbReference type="GO" id="GO:0004798">
    <property type="term" value="F:dTMP kinase activity"/>
    <property type="evidence" value="ECO:0007669"/>
    <property type="project" value="TreeGrafter"/>
</dbReference>
<evidence type="ECO:0000256" key="15">
    <source>
        <dbReference type="ARBA" id="ARBA00076149"/>
    </source>
</evidence>
<dbReference type="InterPro" id="IPR039430">
    <property type="entry name" value="Thymidylate_kin-like_dom"/>
</dbReference>
<dbReference type="GO" id="GO:0005739">
    <property type="term" value="C:mitochondrion"/>
    <property type="evidence" value="ECO:0007669"/>
    <property type="project" value="UniProtKB-SubCell"/>
</dbReference>
<comment type="catalytic activity">
    <reaction evidence="12">
        <text>dCMP + ATP = dCDP + ADP</text>
        <dbReference type="Rhea" id="RHEA:25094"/>
        <dbReference type="ChEBI" id="CHEBI:30616"/>
        <dbReference type="ChEBI" id="CHEBI:57566"/>
        <dbReference type="ChEBI" id="CHEBI:58593"/>
        <dbReference type="ChEBI" id="CHEBI:456216"/>
        <dbReference type="EC" id="2.7.4.14"/>
    </reaction>
</comment>
<evidence type="ECO:0000256" key="1">
    <source>
        <dbReference type="ARBA" id="ARBA00004173"/>
    </source>
</evidence>
<dbReference type="GO" id="GO:0006227">
    <property type="term" value="P:dUDP biosynthetic process"/>
    <property type="evidence" value="ECO:0007669"/>
    <property type="project" value="TreeGrafter"/>
</dbReference>
<dbReference type="GO" id="GO:0006235">
    <property type="term" value="P:dTTP biosynthetic process"/>
    <property type="evidence" value="ECO:0007669"/>
    <property type="project" value="TreeGrafter"/>
</dbReference>
<evidence type="ECO:0000256" key="3">
    <source>
        <dbReference type="ARBA" id="ARBA00022679"/>
    </source>
</evidence>
<name>A0A3Q3WT34_MOLML</name>
<dbReference type="PANTHER" id="PTHR10344:SF4">
    <property type="entry name" value="UMP-CMP KINASE 2, MITOCHONDRIAL"/>
    <property type="match status" value="1"/>
</dbReference>
<evidence type="ECO:0000256" key="13">
    <source>
        <dbReference type="ARBA" id="ARBA00066590"/>
    </source>
</evidence>
<comment type="similarity">
    <text evidence="2">Belongs to the thymidylate kinase family.</text>
</comment>
<keyword evidence="8" id="KW-0665">Pyrimidine biosynthesis</keyword>
<sequence>MARRAMALLSRWSSRVFSVELNGAPFYFSIQEQHRGGGFWVFAEVPDRHRCYSLLVCSGDRIKRVKFHAELREKLLRALPPDCDVSPMSSFLPNVKDSVIKGYFLTDRSESPHSSERLLRDLLRQDPVLVCSYSRGEDGQVWTQHPWSPADSQATKMSKMYYVMHAEAPEYHPSTLSIINSDVFYSFEEARKVLEKCSDIIPEASSIMDLLPSRVEAGSKPDFPVIVIEGLDATGKTTLTESLRDALGAPLLRSPPQCLSPMRARFDQEPSLIRRAFYALGNYITAEEVGREGGKAPVIVDRFWHSTAAYAIATAVSGPVCNLPAEGSEVYRWPSDLLQPSLVVLLTLDPEERKRRLRDRGQTKTEEEQELDHNRLFRLKVEEAYRRISGPACVTVDASPSADQVFRQVQLLIRGKCHL</sequence>
<reference evidence="17" key="2">
    <citation type="submission" date="2025-09" db="UniProtKB">
        <authorList>
            <consortium name="Ensembl"/>
        </authorList>
    </citation>
    <scope>IDENTIFICATION</scope>
</reference>
<dbReference type="FunFam" id="3.40.50.300:FF:001133">
    <property type="entry name" value="UMP-CMP kinase 2, mitochondrial"/>
    <property type="match status" value="1"/>
</dbReference>
<keyword evidence="9" id="KW-0175">Coiled coil</keyword>
<dbReference type="GO" id="GO:0004550">
    <property type="term" value="F:nucleoside diphosphate kinase activity"/>
    <property type="evidence" value="ECO:0007669"/>
    <property type="project" value="TreeGrafter"/>
</dbReference>
<dbReference type="Pfam" id="PF02223">
    <property type="entry name" value="Thymidylate_kin"/>
    <property type="match status" value="1"/>
</dbReference>
<evidence type="ECO:0000259" key="16">
    <source>
        <dbReference type="Pfam" id="PF02223"/>
    </source>
</evidence>
<evidence type="ECO:0000256" key="10">
    <source>
        <dbReference type="ARBA" id="ARBA00023128"/>
    </source>
</evidence>
<organism evidence="17 18">
    <name type="scientific">Mola mola</name>
    <name type="common">Ocean sunfish</name>
    <name type="synonym">Tetraodon mola</name>
    <dbReference type="NCBI Taxonomy" id="94237"/>
    <lineage>
        <taxon>Eukaryota</taxon>
        <taxon>Metazoa</taxon>
        <taxon>Chordata</taxon>
        <taxon>Craniata</taxon>
        <taxon>Vertebrata</taxon>
        <taxon>Euteleostomi</taxon>
        <taxon>Actinopterygii</taxon>
        <taxon>Neopterygii</taxon>
        <taxon>Teleostei</taxon>
        <taxon>Neoteleostei</taxon>
        <taxon>Acanthomorphata</taxon>
        <taxon>Eupercaria</taxon>
        <taxon>Tetraodontiformes</taxon>
        <taxon>Molidae</taxon>
        <taxon>Mola</taxon>
    </lineage>
</organism>
<dbReference type="OMA" id="CYSVLVC"/>
<keyword evidence="5" id="KW-0418">Kinase</keyword>
<evidence type="ECO:0000256" key="12">
    <source>
        <dbReference type="ARBA" id="ARBA00051598"/>
    </source>
</evidence>
<keyword evidence="10" id="KW-0496">Mitochondrion</keyword>
<evidence type="ECO:0000256" key="7">
    <source>
        <dbReference type="ARBA" id="ARBA00022946"/>
    </source>
</evidence>
<comment type="subcellular location">
    <subcellularLocation>
        <location evidence="1">Mitochondrion</location>
    </subcellularLocation>
</comment>
<evidence type="ECO:0000256" key="14">
    <source>
        <dbReference type="ARBA" id="ARBA00070686"/>
    </source>
</evidence>
<dbReference type="Gene3D" id="3.40.50.300">
    <property type="entry name" value="P-loop containing nucleotide triphosphate hydrolases"/>
    <property type="match status" value="1"/>
</dbReference>
<evidence type="ECO:0000256" key="11">
    <source>
        <dbReference type="ARBA" id="ARBA00051396"/>
    </source>
</evidence>
<dbReference type="SUPFAM" id="SSF52540">
    <property type="entry name" value="P-loop containing nucleoside triphosphate hydrolases"/>
    <property type="match status" value="1"/>
</dbReference>
<evidence type="ECO:0000256" key="9">
    <source>
        <dbReference type="ARBA" id="ARBA00023054"/>
    </source>
</evidence>
<dbReference type="Proteomes" id="UP000261620">
    <property type="component" value="Unplaced"/>
</dbReference>
<evidence type="ECO:0000313" key="18">
    <source>
        <dbReference type="Proteomes" id="UP000261620"/>
    </source>
</evidence>
<evidence type="ECO:0000313" key="17">
    <source>
        <dbReference type="Ensembl" id="ENSMMOP00000015587.1"/>
    </source>
</evidence>
<evidence type="ECO:0000256" key="8">
    <source>
        <dbReference type="ARBA" id="ARBA00022975"/>
    </source>
</evidence>
<feature type="domain" description="Thymidylate kinase-like" evidence="16">
    <location>
        <begin position="228"/>
        <end position="408"/>
    </location>
</feature>
<evidence type="ECO:0000256" key="6">
    <source>
        <dbReference type="ARBA" id="ARBA00022840"/>
    </source>
</evidence>
<accession>A0A3Q3WT34</accession>
<keyword evidence="4" id="KW-0547">Nucleotide-binding</keyword>
<keyword evidence="6" id="KW-0067">ATP-binding</keyword>